<feature type="non-terminal residue" evidence="2">
    <location>
        <position position="31"/>
    </location>
</feature>
<dbReference type="AlphaFoldDB" id="X1GSC5"/>
<reference evidence="2" key="1">
    <citation type="journal article" date="2014" name="Front. Microbiol.">
        <title>High frequency of phylogenetically diverse reductive dehalogenase-homologous genes in deep subseafloor sedimentary metagenomes.</title>
        <authorList>
            <person name="Kawai M."/>
            <person name="Futagami T."/>
            <person name="Toyoda A."/>
            <person name="Takaki Y."/>
            <person name="Nishi S."/>
            <person name="Hori S."/>
            <person name="Arai W."/>
            <person name="Tsubouchi T."/>
            <person name="Morono Y."/>
            <person name="Uchiyama I."/>
            <person name="Ito T."/>
            <person name="Fujiyama A."/>
            <person name="Inagaki F."/>
            <person name="Takami H."/>
        </authorList>
    </citation>
    <scope>NUCLEOTIDE SEQUENCE</scope>
    <source>
        <strain evidence="2">Expedition CK06-06</strain>
    </source>
</reference>
<feature type="transmembrane region" description="Helical" evidence="1">
    <location>
        <begin position="6"/>
        <end position="26"/>
    </location>
</feature>
<evidence type="ECO:0000256" key="1">
    <source>
        <dbReference type="SAM" id="Phobius"/>
    </source>
</evidence>
<proteinExistence type="predicted"/>
<name>X1GSC5_9ZZZZ</name>
<gene>
    <name evidence="2" type="ORF">S03H2_35185</name>
</gene>
<keyword evidence="1" id="KW-1133">Transmembrane helix</keyword>
<keyword evidence="1" id="KW-0812">Transmembrane</keyword>
<sequence>MGSLLFGYSTLLAWYYYGSQCGRYLFGKKIS</sequence>
<accession>X1GSC5</accession>
<protein>
    <submittedName>
        <fullName evidence="2">Uncharacterized protein</fullName>
    </submittedName>
</protein>
<keyword evidence="1" id="KW-0472">Membrane</keyword>
<organism evidence="2">
    <name type="scientific">marine sediment metagenome</name>
    <dbReference type="NCBI Taxonomy" id="412755"/>
    <lineage>
        <taxon>unclassified sequences</taxon>
        <taxon>metagenomes</taxon>
        <taxon>ecological metagenomes</taxon>
    </lineage>
</organism>
<dbReference type="EMBL" id="BARU01021507">
    <property type="protein sequence ID" value="GAH60816.1"/>
    <property type="molecule type" value="Genomic_DNA"/>
</dbReference>
<evidence type="ECO:0000313" key="2">
    <source>
        <dbReference type="EMBL" id="GAH60816.1"/>
    </source>
</evidence>
<comment type="caution">
    <text evidence="2">The sequence shown here is derived from an EMBL/GenBank/DDBJ whole genome shotgun (WGS) entry which is preliminary data.</text>
</comment>